<protein>
    <submittedName>
        <fullName evidence="1">Uncharacterized protein</fullName>
    </submittedName>
</protein>
<name>A0ABU6JAK8_9BURK</name>
<organism evidence="1 2">
    <name type="scientific">Noviherbaspirillum album</name>
    <dbReference type="NCBI Taxonomy" id="3080276"/>
    <lineage>
        <taxon>Bacteria</taxon>
        <taxon>Pseudomonadati</taxon>
        <taxon>Pseudomonadota</taxon>
        <taxon>Betaproteobacteria</taxon>
        <taxon>Burkholderiales</taxon>
        <taxon>Oxalobacteraceae</taxon>
        <taxon>Noviherbaspirillum</taxon>
    </lineage>
</organism>
<dbReference type="RefSeq" id="WP_326507286.1">
    <property type="nucleotide sequence ID" value="NZ_JAWIIV010000012.1"/>
</dbReference>
<reference evidence="1 2" key="1">
    <citation type="submission" date="2023-10" db="EMBL/GenBank/DDBJ databases">
        <title>Noviherbaspirillum sp. CPCC 100848 genome assembly.</title>
        <authorList>
            <person name="Li X.Y."/>
            <person name="Fang X.M."/>
        </authorList>
    </citation>
    <scope>NUCLEOTIDE SEQUENCE [LARGE SCALE GENOMIC DNA]</scope>
    <source>
        <strain evidence="1 2">CPCC 100848</strain>
    </source>
</reference>
<dbReference type="Proteomes" id="UP001352263">
    <property type="component" value="Unassembled WGS sequence"/>
</dbReference>
<gene>
    <name evidence="1" type="ORF">RY831_15510</name>
</gene>
<sequence>MLAGLILHGLAQAQDATYYQAPAFKPPAVAKIEVDKSSQKSDVGGDENCSSFVMTPMLVRQFFQHAKAVSEHRRMHELDWSACHAEGRVTFVDGQSGAWMITRYGVGALTLSSGRFKDKTIFLLCVKCEEWNR</sequence>
<keyword evidence="2" id="KW-1185">Reference proteome</keyword>
<comment type="caution">
    <text evidence="1">The sequence shown here is derived from an EMBL/GenBank/DDBJ whole genome shotgun (WGS) entry which is preliminary data.</text>
</comment>
<dbReference type="EMBL" id="JAWIIV010000012">
    <property type="protein sequence ID" value="MEC4720570.1"/>
    <property type="molecule type" value="Genomic_DNA"/>
</dbReference>
<evidence type="ECO:0000313" key="2">
    <source>
        <dbReference type="Proteomes" id="UP001352263"/>
    </source>
</evidence>
<evidence type="ECO:0000313" key="1">
    <source>
        <dbReference type="EMBL" id="MEC4720570.1"/>
    </source>
</evidence>
<proteinExistence type="predicted"/>
<accession>A0ABU6JAK8</accession>